<evidence type="ECO:0000256" key="1">
    <source>
        <dbReference type="SAM" id="MobiDB-lite"/>
    </source>
</evidence>
<evidence type="ECO:0000256" key="2">
    <source>
        <dbReference type="SAM" id="Phobius"/>
    </source>
</evidence>
<reference evidence="3 4" key="1">
    <citation type="submission" date="2017-06" db="EMBL/GenBank/DDBJ databases">
        <title>Sequencing and comparative analysis of myxobacterial genomes.</title>
        <authorList>
            <person name="Rupp O."/>
            <person name="Goesmann A."/>
            <person name="Sogaard-Andersen L."/>
        </authorList>
    </citation>
    <scope>NUCLEOTIDE SEQUENCE [LARGE SCALE GENOMIC DNA]</scope>
    <source>
        <strain evidence="3 4">DSM 52655</strain>
    </source>
</reference>
<dbReference type="AlphaFoldDB" id="A0A250IZ03"/>
<accession>A0A250IZ03</accession>
<keyword evidence="2" id="KW-1133">Transmembrane helix</keyword>
<sequence length="53" mass="5742">MREEQNPSASTPTPQPPSPAPVEYERWQTGRLIVAVLTCLFIIGAAIAYEALG</sequence>
<evidence type="ECO:0000313" key="4">
    <source>
        <dbReference type="Proteomes" id="UP000217257"/>
    </source>
</evidence>
<organism evidence="3 4">
    <name type="scientific">Cystobacter fuscus</name>
    <dbReference type="NCBI Taxonomy" id="43"/>
    <lineage>
        <taxon>Bacteria</taxon>
        <taxon>Pseudomonadati</taxon>
        <taxon>Myxococcota</taxon>
        <taxon>Myxococcia</taxon>
        <taxon>Myxococcales</taxon>
        <taxon>Cystobacterineae</taxon>
        <taxon>Archangiaceae</taxon>
        <taxon>Cystobacter</taxon>
    </lineage>
</organism>
<feature type="region of interest" description="Disordered" evidence="1">
    <location>
        <begin position="1"/>
        <end position="23"/>
    </location>
</feature>
<evidence type="ECO:0000313" key="3">
    <source>
        <dbReference type="EMBL" id="ATB36500.1"/>
    </source>
</evidence>
<protein>
    <submittedName>
        <fullName evidence="3">Uncharacterized protein</fullName>
    </submittedName>
</protein>
<dbReference type="KEGG" id="cfus:CYFUS_001915"/>
<dbReference type="RefSeq" id="WP_157758359.1">
    <property type="nucleotide sequence ID" value="NZ_CP022098.1"/>
</dbReference>
<dbReference type="EMBL" id="CP022098">
    <property type="protein sequence ID" value="ATB36500.1"/>
    <property type="molecule type" value="Genomic_DNA"/>
</dbReference>
<dbReference type="Proteomes" id="UP000217257">
    <property type="component" value="Chromosome"/>
</dbReference>
<name>A0A250IZ03_9BACT</name>
<keyword evidence="2" id="KW-0472">Membrane</keyword>
<gene>
    <name evidence="3" type="ORF">CYFUS_001915</name>
</gene>
<feature type="transmembrane region" description="Helical" evidence="2">
    <location>
        <begin position="32"/>
        <end position="52"/>
    </location>
</feature>
<keyword evidence="2" id="KW-0812">Transmembrane</keyword>
<proteinExistence type="predicted"/>